<dbReference type="AlphaFoldDB" id="A0A8T2PK07"/>
<name>A0A8T2PK07_9TELE</name>
<accession>A0A8T2PK07</accession>
<keyword evidence="2" id="KW-1185">Reference proteome</keyword>
<dbReference type="OrthoDB" id="10632397at2759"/>
<sequence length="89" mass="9228">MGPSSGRLWILQEAIVLVVDERKQVAPFRCPDGSDRHQQANLIPGLNLNALGIFSTGLSVLPPAAAGPRGAASTPPAGYGAYLAKQFAS</sequence>
<dbReference type="Proteomes" id="UP000824540">
    <property type="component" value="Unassembled WGS sequence"/>
</dbReference>
<organism evidence="1 2">
    <name type="scientific">Albula glossodonta</name>
    <name type="common">roundjaw bonefish</name>
    <dbReference type="NCBI Taxonomy" id="121402"/>
    <lineage>
        <taxon>Eukaryota</taxon>
        <taxon>Metazoa</taxon>
        <taxon>Chordata</taxon>
        <taxon>Craniata</taxon>
        <taxon>Vertebrata</taxon>
        <taxon>Euteleostomi</taxon>
        <taxon>Actinopterygii</taxon>
        <taxon>Neopterygii</taxon>
        <taxon>Teleostei</taxon>
        <taxon>Albuliformes</taxon>
        <taxon>Albulidae</taxon>
        <taxon>Albula</taxon>
    </lineage>
</organism>
<evidence type="ECO:0000313" key="2">
    <source>
        <dbReference type="Proteomes" id="UP000824540"/>
    </source>
</evidence>
<proteinExistence type="predicted"/>
<gene>
    <name evidence="1" type="ORF">JZ751_027720</name>
</gene>
<reference evidence="1" key="1">
    <citation type="thesis" date="2021" institute="BYU ScholarsArchive" country="Provo, UT, USA">
        <title>Applications of and Algorithms for Genome Assembly and Genomic Analyses with an Emphasis on Marine Teleosts.</title>
        <authorList>
            <person name="Pickett B.D."/>
        </authorList>
    </citation>
    <scope>NUCLEOTIDE SEQUENCE</scope>
    <source>
        <strain evidence="1">HI-2016</strain>
    </source>
</reference>
<comment type="caution">
    <text evidence="1">The sequence shown here is derived from an EMBL/GenBank/DDBJ whole genome shotgun (WGS) entry which is preliminary data.</text>
</comment>
<dbReference type="EMBL" id="JAFBMS010000009">
    <property type="protein sequence ID" value="KAG9349277.1"/>
    <property type="molecule type" value="Genomic_DNA"/>
</dbReference>
<evidence type="ECO:0000313" key="1">
    <source>
        <dbReference type="EMBL" id="KAG9349277.1"/>
    </source>
</evidence>
<protein>
    <submittedName>
        <fullName evidence="1">Uncharacterized protein</fullName>
    </submittedName>
</protein>